<dbReference type="AlphaFoldDB" id="A0A381TM47"/>
<name>A0A381TM47_9ZZZZ</name>
<sequence length="437" mass="49780">MNLAKRPLYNLCMMVISVNFLAAAPKLYLYLLPFDNINNEQAIAWLGSGFTDMLTKEMTPLEGLFLRNRDDLESIMNNRALLLKQPRDSRNILALGKFSRKVDEISVDMQFIDIANWEELDRREVIGSYNNIPQLNNELAEVVKTVCIPYLPQKKTTKKIYPDFTTPQATAIPKTFGDRGAVITSSIDDAIADLERSMDFVIGARGKPKEAPAKEPVAEDEWVVDINNRPFNEPSPENVNNTALLDQVLANLMDKPYDVFIYKPTYVYDEDEDDKMITVNMRVDYGIKGDIINDMLTSLPYTGLKQDGSLTIVHFDRENFNFSPELTKNISLGNYRSVPVIRFFDNDGIVMAIILDTPESRWYEMSSNKIHFIPLHQFSPLVDFTMGGWSLQVALEDVDIKAHYSLQMSIEEVDRISRVSLKFVPEAELGAIIFPHL</sequence>
<evidence type="ECO:0000256" key="1">
    <source>
        <dbReference type="SAM" id="Phobius"/>
    </source>
</evidence>
<keyword evidence="1" id="KW-0812">Transmembrane</keyword>
<protein>
    <submittedName>
        <fullName evidence="2">Uncharacterized protein</fullName>
    </submittedName>
</protein>
<accession>A0A381TM47</accession>
<keyword evidence="1" id="KW-0472">Membrane</keyword>
<reference evidence="2" key="1">
    <citation type="submission" date="2018-05" db="EMBL/GenBank/DDBJ databases">
        <authorList>
            <person name="Lanie J.A."/>
            <person name="Ng W.-L."/>
            <person name="Kazmierczak K.M."/>
            <person name="Andrzejewski T.M."/>
            <person name="Davidsen T.M."/>
            <person name="Wayne K.J."/>
            <person name="Tettelin H."/>
            <person name="Glass J.I."/>
            <person name="Rusch D."/>
            <person name="Podicherti R."/>
            <person name="Tsui H.-C.T."/>
            <person name="Winkler M.E."/>
        </authorList>
    </citation>
    <scope>NUCLEOTIDE SEQUENCE</scope>
</reference>
<feature type="transmembrane region" description="Helical" evidence="1">
    <location>
        <begin position="7"/>
        <end position="31"/>
    </location>
</feature>
<organism evidence="2">
    <name type="scientific">marine metagenome</name>
    <dbReference type="NCBI Taxonomy" id="408172"/>
    <lineage>
        <taxon>unclassified sequences</taxon>
        <taxon>metagenomes</taxon>
        <taxon>ecological metagenomes</taxon>
    </lineage>
</organism>
<gene>
    <name evidence="2" type="ORF">METZ01_LOCUS69462</name>
</gene>
<keyword evidence="1" id="KW-1133">Transmembrane helix</keyword>
<proteinExistence type="predicted"/>
<dbReference type="EMBL" id="UINC01004751">
    <property type="protein sequence ID" value="SVA16608.1"/>
    <property type="molecule type" value="Genomic_DNA"/>
</dbReference>
<evidence type="ECO:0000313" key="2">
    <source>
        <dbReference type="EMBL" id="SVA16608.1"/>
    </source>
</evidence>